<dbReference type="InterPro" id="IPR033985">
    <property type="entry name" value="SusD-like_N"/>
</dbReference>
<dbReference type="EMBL" id="JABBHF010000001">
    <property type="protein sequence ID" value="NMH86016.1"/>
    <property type="molecule type" value="Genomic_DNA"/>
</dbReference>
<evidence type="ECO:0000256" key="4">
    <source>
        <dbReference type="ARBA" id="ARBA00023136"/>
    </source>
</evidence>
<proteinExistence type="inferred from homology"/>
<name>A0ABX1RS69_9FLAO</name>
<evidence type="ECO:0000259" key="6">
    <source>
        <dbReference type="Pfam" id="PF07980"/>
    </source>
</evidence>
<gene>
    <name evidence="8" type="ORF">HHX25_00725</name>
</gene>
<evidence type="ECO:0000256" key="2">
    <source>
        <dbReference type="ARBA" id="ARBA00006275"/>
    </source>
</evidence>
<dbReference type="Pfam" id="PF07980">
    <property type="entry name" value="SusD_RagB"/>
    <property type="match status" value="1"/>
</dbReference>
<keyword evidence="9" id="KW-1185">Reference proteome</keyword>
<protein>
    <submittedName>
        <fullName evidence="8">RagB/SusD family nutrient uptake outer membrane protein</fullName>
    </submittedName>
</protein>
<evidence type="ECO:0000256" key="5">
    <source>
        <dbReference type="ARBA" id="ARBA00023237"/>
    </source>
</evidence>
<dbReference type="Pfam" id="PF14322">
    <property type="entry name" value="SusD-like_3"/>
    <property type="match status" value="1"/>
</dbReference>
<accession>A0ABX1RS69</accession>
<feature type="domain" description="SusD-like N-terminal" evidence="7">
    <location>
        <begin position="101"/>
        <end position="227"/>
    </location>
</feature>
<evidence type="ECO:0000313" key="8">
    <source>
        <dbReference type="EMBL" id="NMH86016.1"/>
    </source>
</evidence>
<evidence type="ECO:0000256" key="1">
    <source>
        <dbReference type="ARBA" id="ARBA00004442"/>
    </source>
</evidence>
<keyword evidence="4" id="KW-0472">Membrane</keyword>
<comment type="caution">
    <text evidence="8">The sequence shown here is derived from an EMBL/GenBank/DDBJ whole genome shotgun (WGS) entry which is preliminary data.</text>
</comment>
<evidence type="ECO:0000259" key="7">
    <source>
        <dbReference type="Pfam" id="PF14322"/>
    </source>
</evidence>
<dbReference type="InterPro" id="IPR012944">
    <property type="entry name" value="SusD_RagB_dom"/>
</dbReference>
<dbReference type="SUPFAM" id="SSF48452">
    <property type="entry name" value="TPR-like"/>
    <property type="match status" value="1"/>
</dbReference>
<dbReference type="RefSeq" id="WP_169669071.1">
    <property type="nucleotide sequence ID" value="NZ_JABBHF010000001.1"/>
</dbReference>
<feature type="domain" description="RagB/SusD" evidence="6">
    <location>
        <begin position="411"/>
        <end position="632"/>
    </location>
</feature>
<comment type="similarity">
    <text evidence="2">Belongs to the SusD family.</text>
</comment>
<reference evidence="8 9" key="1">
    <citation type="submission" date="2020-04" db="EMBL/GenBank/DDBJ databases">
        <title>A Flavivirga sp. nov.</title>
        <authorList>
            <person name="Sun X."/>
        </authorList>
    </citation>
    <scope>NUCLEOTIDE SEQUENCE [LARGE SCALE GENOMIC DNA]</scope>
    <source>
        <strain evidence="8 9">Y03</strain>
    </source>
</reference>
<dbReference type="Proteomes" id="UP000746690">
    <property type="component" value="Unassembled WGS sequence"/>
</dbReference>
<sequence length="641" mass="70800">MKILNRPLLFLMLLGLSFIITNCERETTENNTTTASFNSFEELVQGRLSSIYATLRSNAVYRQGGILGTWSDVGIDTHSGTLFPVEYNPLYAYTYSSGSLLIGQTWTEYYIAIKQINTFLGQIRTFEGSSTEAERNPVIAEARFLRALFYFDLVKIWGNVPLAVDEGITLDVVRQDASLPNSPADEVYLQIIEDLEFAKANGPSRVGSNPDVASREAAQALLGKVYLQMTTTKEFGGVEGGVDASGNPVSVTERFTQAERELREVITSGAFTLEPNYSDIFSNEGNNEVIFSVGYDGPNNQVGGDFGDFLGEGNIRDGGSFAAYRANIDFVLEFLRPDGIVDPDGDGSTISPTNLLPAGNPDFINVGNQNFRNEVLLLGADHFVGDERWSHNIARFNPADLALILRGDREDTELNRFNLNLNWTRWSPYKYIKPIPNPNSPGDGTIDFPYLRYADVLLMEAEALNALGRTDDAKDYVNMVIARSIKPQILTSIPEFVDPNASPQVPVNYVIPTQTAPGTPASILNAAINNNLESTDPDNYLLPDGLSQDEMLDAIVLERNKELCFEGKRKDDLIRTGRLDDMIDALHVNSMNAGTGNQIPIKQAFDLAKHTHWPIPQEEIILNPNLQQNCQYGSSPAGCFE</sequence>
<keyword evidence="5" id="KW-0998">Cell outer membrane</keyword>
<evidence type="ECO:0000313" key="9">
    <source>
        <dbReference type="Proteomes" id="UP000746690"/>
    </source>
</evidence>
<dbReference type="Gene3D" id="1.25.40.390">
    <property type="match status" value="1"/>
</dbReference>
<comment type="subcellular location">
    <subcellularLocation>
        <location evidence="1">Cell outer membrane</location>
    </subcellularLocation>
</comment>
<dbReference type="InterPro" id="IPR011990">
    <property type="entry name" value="TPR-like_helical_dom_sf"/>
</dbReference>
<organism evidence="8 9">
    <name type="scientific">Flavivirga algicola</name>
    <dbReference type="NCBI Taxonomy" id="2729136"/>
    <lineage>
        <taxon>Bacteria</taxon>
        <taxon>Pseudomonadati</taxon>
        <taxon>Bacteroidota</taxon>
        <taxon>Flavobacteriia</taxon>
        <taxon>Flavobacteriales</taxon>
        <taxon>Flavobacteriaceae</taxon>
        <taxon>Flavivirga</taxon>
    </lineage>
</organism>
<keyword evidence="3" id="KW-0732">Signal</keyword>
<evidence type="ECO:0000256" key="3">
    <source>
        <dbReference type="ARBA" id="ARBA00022729"/>
    </source>
</evidence>